<reference evidence="1" key="1">
    <citation type="submission" date="2021-06" db="EMBL/GenBank/DDBJ databases">
        <authorList>
            <person name="Kallberg Y."/>
            <person name="Tangrot J."/>
            <person name="Rosling A."/>
        </authorList>
    </citation>
    <scope>NUCLEOTIDE SEQUENCE</scope>
    <source>
        <strain evidence="1">IN212</strain>
    </source>
</reference>
<proteinExistence type="predicted"/>
<gene>
    <name evidence="1" type="ORF">RFULGI_LOCUS15906</name>
</gene>
<dbReference type="Proteomes" id="UP000789396">
    <property type="component" value="Unassembled WGS sequence"/>
</dbReference>
<keyword evidence="2" id="KW-1185">Reference proteome</keyword>
<dbReference type="EMBL" id="CAJVPZ010053499">
    <property type="protein sequence ID" value="CAG8781965.1"/>
    <property type="molecule type" value="Genomic_DNA"/>
</dbReference>
<comment type="caution">
    <text evidence="1">The sequence shown here is derived from an EMBL/GenBank/DDBJ whole genome shotgun (WGS) entry which is preliminary data.</text>
</comment>
<sequence length="42" mass="4864">DKLNVISLSTNHKTIQTESQMKQIIEMGQVKTYLLHNETNSF</sequence>
<dbReference type="AlphaFoldDB" id="A0A9N9JJ93"/>
<accession>A0A9N9JJ93</accession>
<protein>
    <submittedName>
        <fullName evidence="1">13326_t:CDS:1</fullName>
    </submittedName>
</protein>
<name>A0A9N9JJ93_9GLOM</name>
<feature type="non-terminal residue" evidence="1">
    <location>
        <position position="1"/>
    </location>
</feature>
<evidence type="ECO:0000313" key="2">
    <source>
        <dbReference type="Proteomes" id="UP000789396"/>
    </source>
</evidence>
<evidence type="ECO:0000313" key="1">
    <source>
        <dbReference type="EMBL" id="CAG8781965.1"/>
    </source>
</evidence>
<organism evidence="1 2">
    <name type="scientific">Racocetra fulgida</name>
    <dbReference type="NCBI Taxonomy" id="60492"/>
    <lineage>
        <taxon>Eukaryota</taxon>
        <taxon>Fungi</taxon>
        <taxon>Fungi incertae sedis</taxon>
        <taxon>Mucoromycota</taxon>
        <taxon>Glomeromycotina</taxon>
        <taxon>Glomeromycetes</taxon>
        <taxon>Diversisporales</taxon>
        <taxon>Gigasporaceae</taxon>
        <taxon>Racocetra</taxon>
    </lineage>
</organism>